<reference evidence="2 3" key="1">
    <citation type="submission" date="2016-02" db="EMBL/GenBank/DDBJ databases">
        <authorList>
            <consortium name="Pathogen Informatics"/>
        </authorList>
    </citation>
    <scope>NUCLEOTIDE SEQUENCE [LARGE SCALE GENOMIC DNA]</scope>
    <source>
        <strain evidence="2 3">LSS78</strain>
    </source>
</reference>
<protein>
    <submittedName>
        <fullName evidence="2">Putative phage membrane protein</fullName>
    </submittedName>
</protein>
<accession>A0A0Z8JZL8</accession>
<dbReference type="RefSeq" id="WP_029750582.1">
    <property type="nucleotide sequence ID" value="NZ_CEHN01000003.1"/>
</dbReference>
<sequence length="68" mass="7795">MITEPMLTVEQGLIFLAVLTPLTIYLWTHLGTYQLDIEPKNKSEGKDTDKLQNPHYGAYIQLAGKRYN</sequence>
<dbReference type="Proteomes" id="UP000074356">
    <property type="component" value="Unassembled WGS sequence"/>
</dbReference>
<keyword evidence="1" id="KW-0472">Membrane</keyword>
<evidence type="ECO:0000313" key="3">
    <source>
        <dbReference type="Proteomes" id="UP000074356"/>
    </source>
</evidence>
<evidence type="ECO:0000256" key="1">
    <source>
        <dbReference type="SAM" id="Phobius"/>
    </source>
</evidence>
<feature type="transmembrane region" description="Helical" evidence="1">
    <location>
        <begin position="12"/>
        <end position="33"/>
    </location>
</feature>
<dbReference type="EMBL" id="FIIB01000009">
    <property type="protein sequence ID" value="CYV62996.1"/>
    <property type="molecule type" value="Genomic_DNA"/>
</dbReference>
<gene>
    <name evidence="2" type="ORF">ERS132440_01318</name>
</gene>
<organism evidence="2 3">
    <name type="scientific">Streptococcus suis</name>
    <dbReference type="NCBI Taxonomy" id="1307"/>
    <lineage>
        <taxon>Bacteria</taxon>
        <taxon>Bacillati</taxon>
        <taxon>Bacillota</taxon>
        <taxon>Bacilli</taxon>
        <taxon>Lactobacillales</taxon>
        <taxon>Streptococcaceae</taxon>
        <taxon>Streptococcus</taxon>
    </lineage>
</organism>
<keyword evidence="1" id="KW-0812">Transmembrane</keyword>
<evidence type="ECO:0000313" key="2">
    <source>
        <dbReference type="EMBL" id="CYV62996.1"/>
    </source>
</evidence>
<name>A0A0Z8JZL8_STRSU</name>
<proteinExistence type="predicted"/>
<keyword evidence="1" id="KW-1133">Transmembrane helix</keyword>
<dbReference type="AlphaFoldDB" id="A0A0Z8JZL8"/>